<feature type="transmembrane region" description="Helical" evidence="1">
    <location>
        <begin position="169"/>
        <end position="187"/>
    </location>
</feature>
<keyword evidence="1" id="KW-0812">Transmembrane</keyword>
<feature type="transmembrane region" description="Helical" evidence="1">
    <location>
        <begin position="106"/>
        <end position="129"/>
    </location>
</feature>
<sequence length="265" mass="31316">MKQIKLGIYNQQLDQSQPEITLDLLLKFILKMLYVQLILLTLVYIFAFLTYYLEELQHIFFFQMVKAIYITLSQSFLQFFFGSYFVLKEQKMQLICIYKMILQWTLFIIMTIIIIILFGNLLGLIALYWPYQTSIFILVYIVLLGYTIVISFIIVLINVPPAKFTFEQLAAVSILSQLILFIIFVSIYNEEWFFIATCWLFHYFYCLCMLYEIIQISIGYDIYQINEYQLAGLILYILATCLAVGFIGIATIYLIFKSIQVLFLD</sequence>
<comment type="caution">
    <text evidence="2">The sequence shown here is derived from an EMBL/GenBank/DDBJ whole genome shotgun (WGS) entry which is preliminary data.</text>
</comment>
<feature type="transmembrane region" description="Helical" evidence="1">
    <location>
        <begin position="193"/>
        <end position="213"/>
    </location>
</feature>
<organism evidence="2 3">
    <name type="scientific">Paramecium sonneborni</name>
    <dbReference type="NCBI Taxonomy" id="65129"/>
    <lineage>
        <taxon>Eukaryota</taxon>
        <taxon>Sar</taxon>
        <taxon>Alveolata</taxon>
        <taxon>Ciliophora</taxon>
        <taxon>Intramacronucleata</taxon>
        <taxon>Oligohymenophorea</taxon>
        <taxon>Peniculida</taxon>
        <taxon>Parameciidae</taxon>
        <taxon>Paramecium</taxon>
    </lineage>
</organism>
<keyword evidence="1" id="KW-0472">Membrane</keyword>
<keyword evidence="1" id="KW-1133">Transmembrane helix</keyword>
<dbReference type="EMBL" id="CAJJDN010000087">
    <property type="protein sequence ID" value="CAD8106820.1"/>
    <property type="molecule type" value="Genomic_DNA"/>
</dbReference>
<dbReference type="OrthoDB" id="309398at2759"/>
<feature type="transmembrane region" description="Helical" evidence="1">
    <location>
        <begin position="33"/>
        <end position="53"/>
    </location>
</feature>
<protein>
    <recommendedName>
        <fullName evidence="4">Transmembrane protein</fullName>
    </recommendedName>
</protein>
<dbReference type="Proteomes" id="UP000692954">
    <property type="component" value="Unassembled WGS sequence"/>
</dbReference>
<proteinExistence type="predicted"/>
<feature type="transmembrane region" description="Helical" evidence="1">
    <location>
        <begin position="233"/>
        <end position="256"/>
    </location>
</feature>
<evidence type="ECO:0000313" key="3">
    <source>
        <dbReference type="Proteomes" id="UP000692954"/>
    </source>
</evidence>
<gene>
    <name evidence="2" type="ORF">PSON_ATCC_30995.1.T0870187</name>
</gene>
<evidence type="ECO:0000256" key="1">
    <source>
        <dbReference type="SAM" id="Phobius"/>
    </source>
</evidence>
<evidence type="ECO:0008006" key="4">
    <source>
        <dbReference type="Google" id="ProtNLM"/>
    </source>
</evidence>
<accession>A0A8S1PTZ5</accession>
<reference evidence="2" key="1">
    <citation type="submission" date="2021-01" db="EMBL/GenBank/DDBJ databases">
        <authorList>
            <consortium name="Genoscope - CEA"/>
            <person name="William W."/>
        </authorList>
    </citation>
    <scope>NUCLEOTIDE SEQUENCE</scope>
</reference>
<evidence type="ECO:0000313" key="2">
    <source>
        <dbReference type="EMBL" id="CAD8106820.1"/>
    </source>
</evidence>
<feature type="transmembrane region" description="Helical" evidence="1">
    <location>
        <begin position="59"/>
        <end position="86"/>
    </location>
</feature>
<name>A0A8S1PTZ5_9CILI</name>
<keyword evidence="3" id="KW-1185">Reference proteome</keyword>
<feature type="transmembrane region" description="Helical" evidence="1">
    <location>
        <begin position="135"/>
        <end position="157"/>
    </location>
</feature>
<dbReference type="AlphaFoldDB" id="A0A8S1PTZ5"/>